<feature type="region of interest" description="Disordered" evidence="1">
    <location>
        <begin position="219"/>
        <end position="269"/>
    </location>
</feature>
<feature type="region of interest" description="Disordered" evidence="1">
    <location>
        <begin position="321"/>
        <end position="369"/>
    </location>
</feature>
<dbReference type="EMBL" id="QJNS01000355">
    <property type="protein sequence ID" value="RYO78913.1"/>
    <property type="molecule type" value="Genomic_DNA"/>
</dbReference>
<reference evidence="2 3" key="1">
    <citation type="submission" date="2018-06" db="EMBL/GenBank/DDBJ databases">
        <title>Complete Genomes of Monosporascus.</title>
        <authorList>
            <person name="Robinson A.J."/>
            <person name="Natvig D.O."/>
        </authorList>
    </citation>
    <scope>NUCLEOTIDE SEQUENCE [LARGE SCALE GENOMIC DNA]</scope>
    <source>
        <strain evidence="2 3">CBS 609.92</strain>
    </source>
</reference>
<proteinExistence type="predicted"/>
<accession>A0ABY0GW61</accession>
<dbReference type="InterPro" id="IPR025040">
    <property type="entry name" value="DUF3984"/>
</dbReference>
<evidence type="ECO:0000256" key="1">
    <source>
        <dbReference type="SAM" id="MobiDB-lite"/>
    </source>
</evidence>
<organism evidence="2 3">
    <name type="scientific">Monosporascus cannonballus</name>
    <dbReference type="NCBI Taxonomy" id="155416"/>
    <lineage>
        <taxon>Eukaryota</taxon>
        <taxon>Fungi</taxon>
        <taxon>Dikarya</taxon>
        <taxon>Ascomycota</taxon>
        <taxon>Pezizomycotina</taxon>
        <taxon>Sordariomycetes</taxon>
        <taxon>Xylariomycetidae</taxon>
        <taxon>Xylariales</taxon>
        <taxon>Xylariales incertae sedis</taxon>
        <taxon>Monosporascus</taxon>
    </lineage>
</organism>
<feature type="region of interest" description="Disordered" evidence="1">
    <location>
        <begin position="1"/>
        <end position="130"/>
    </location>
</feature>
<name>A0ABY0GW61_9PEZI</name>
<feature type="compositionally biased region" description="Acidic residues" evidence="1">
    <location>
        <begin position="321"/>
        <end position="337"/>
    </location>
</feature>
<dbReference type="Proteomes" id="UP000294003">
    <property type="component" value="Unassembled WGS sequence"/>
</dbReference>
<feature type="compositionally biased region" description="Polar residues" evidence="1">
    <location>
        <begin position="51"/>
        <end position="64"/>
    </location>
</feature>
<gene>
    <name evidence="2" type="ORF">DL762_008450</name>
</gene>
<dbReference type="Pfam" id="PF13136">
    <property type="entry name" value="DUF3984"/>
    <property type="match status" value="1"/>
</dbReference>
<feature type="compositionally biased region" description="Basic and acidic residues" evidence="1">
    <location>
        <begin position="1"/>
        <end position="13"/>
    </location>
</feature>
<comment type="caution">
    <text evidence="2">The sequence shown here is derived from an EMBL/GenBank/DDBJ whole genome shotgun (WGS) entry which is preliminary data.</text>
</comment>
<keyword evidence="3" id="KW-1185">Reference proteome</keyword>
<evidence type="ECO:0000313" key="2">
    <source>
        <dbReference type="EMBL" id="RYO78913.1"/>
    </source>
</evidence>
<sequence length="387" mass="42437">MDAAYKRHATEARRKNKSHTSLNHLSLAPLTSKLPLTDHDELPDFDPLPTRYNSSYLQGKSAPTTPRLLSRSPVQTRTNSPRRSSSTHAVTAGLPKSKSASHLHGLQGRNTGLGKFTPISRRRTGDQGPLSAKDIIDSDWLLHAGAFISTETRERKGQAWLISRASSTSLTGLRDAEEEAYERELAREKELASRRDSRRGSLGEDEDVLAGNSRYESISHSRVGSRMHLKTPLRTPLRTPMRTSLEHEGESGYFTPRSPGEDEAPGPDFVGLDEKLEAIEIDMSSQADEAAVRRLFKADKTGMGSWMGSLLGWSLFSVEENDEESDNADGDMTDGETDESHLSRSASTKSFPAISDIPGDSITPPEADEGGWKDAAWLLSVASKVIL</sequence>
<feature type="compositionally biased region" description="Low complexity" evidence="1">
    <location>
        <begin position="76"/>
        <end position="87"/>
    </location>
</feature>
<evidence type="ECO:0000313" key="3">
    <source>
        <dbReference type="Proteomes" id="UP000294003"/>
    </source>
</evidence>
<protein>
    <submittedName>
        <fullName evidence="2">Uncharacterized protein</fullName>
    </submittedName>
</protein>